<comment type="caution">
    <text evidence="7">The sequence shown here is derived from an EMBL/GenBank/DDBJ whole genome shotgun (WGS) entry which is preliminary data.</text>
</comment>
<name>A0A506URH0_9PROT</name>
<comment type="similarity">
    <text evidence="1 6">Belongs to the universal ribosomal protein uL23 family.</text>
</comment>
<protein>
    <recommendedName>
        <fullName evidence="6">Large ribosomal subunit protein uL23</fullName>
    </recommendedName>
</protein>
<evidence type="ECO:0000256" key="5">
    <source>
        <dbReference type="ARBA" id="ARBA00023274"/>
    </source>
</evidence>
<dbReference type="NCBIfam" id="NF004363">
    <property type="entry name" value="PRK05738.2-4"/>
    <property type="match status" value="1"/>
</dbReference>
<dbReference type="Pfam" id="PF00276">
    <property type="entry name" value="Ribosomal_L23"/>
    <property type="match status" value="1"/>
</dbReference>
<dbReference type="SUPFAM" id="SSF54189">
    <property type="entry name" value="Ribosomal proteins S24e, L23 and L15e"/>
    <property type="match status" value="1"/>
</dbReference>
<evidence type="ECO:0000313" key="7">
    <source>
        <dbReference type="EMBL" id="TPW35947.1"/>
    </source>
</evidence>
<evidence type="ECO:0000256" key="3">
    <source>
        <dbReference type="ARBA" id="ARBA00022884"/>
    </source>
</evidence>
<evidence type="ECO:0000256" key="2">
    <source>
        <dbReference type="ARBA" id="ARBA00022730"/>
    </source>
</evidence>
<dbReference type="InterPro" id="IPR012677">
    <property type="entry name" value="Nucleotide-bd_a/b_plait_sf"/>
</dbReference>
<organism evidence="7 8">
    <name type="scientific">Oecophyllibacter saccharovorans</name>
    <dbReference type="NCBI Taxonomy" id="2558360"/>
    <lineage>
        <taxon>Bacteria</taxon>
        <taxon>Pseudomonadati</taxon>
        <taxon>Pseudomonadota</taxon>
        <taxon>Alphaproteobacteria</taxon>
        <taxon>Acetobacterales</taxon>
        <taxon>Acetobacteraceae</taxon>
        <taxon>Oecophyllibacter</taxon>
    </lineage>
</organism>
<evidence type="ECO:0000313" key="8">
    <source>
        <dbReference type="Proteomes" id="UP000315037"/>
    </source>
</evidence>
<dbReference type="EMBL" id="SORZ01000001">
    <property type="protein sequence ID" value="TPW35947.1"/>
    <property type="molecule type" value="Genomic_DNA"/>
</dbReference>
<comment type="subunit">
    <text evidence="6">Part of the 50S ribosomal subunit. Contacts protein L29, and trigger factor when it is bound to the ribosome.</text>
</comment>
<dbReference type="Proteomes" id="UP000315037">
    <property type="component" value="Unassembled WGS sequence"/>
</dbReference>
<dbReference type="FunFam" id="3.30.70.330:FF:000001">
    <property type="entry name" value="50S ribosomal protein L23"/>
    <property type="match status" value="1"/>
</dbReference>
<reference evidence="7 8" key="1">
    <citation type="submission" date="2019-03" db="EMBL/GenBank/DDBJ databases">
        <title>The complete genome sequence of Neokomagataea sp. Jb2 NBRC113641.</title>
        <authorList>
            <person name="Chua K.-O."/>
            <person name="Chan K.-G."/>
            <person name="See-Too W.-S."/>
        </authorList>
    </citation>
    <scope>NUCLEOTIDE SEQUENCE [LARGE SCALE GENOMIC DNA]</scope>
    <source>
        <strain evidence="7 8">Jb2</strain>
    </source>
</reference>
<comment type="function">
    <text evidence="6">One of the early assembly proteins it binds 23S rRNA. One of the proteins that surrounds the polypeptide exit tunnel on the outside of the ribosome. Forms the main docking site for trigger factor binding to the ribosome.</text>
</comment>
<keyword evidence="2 6" id="KW-0699">rRNA-binding</keyword>
<dbReference type="AlphaFoldDB" id="A0A506URH0"/>
<keyword evidence="3 6" id="KW-0694">RNA-binding</keyword>
<dbReference type="NCBIfam" id="NF004366">
    <property type="entry name" value="PRK05738.3-2"/>
    <property type="match status" value="1"/>
</dbReference>
<accession>A0A506URH0</accession>
<keyword evidence="4 6" id="KW-0689">Ribosomal protein</keyword>
<keyword evidence="8" id="KW-1185">Reference proteome</keyword>
<dbReference type="NCBIfam" id="NF004359">
    <property type="entry name" value="PRK05738.1-3"/>
    <property type="match status" value="1"/>
</dbReference>
<proteinExistence type="inferred from homology"/>
<dbReference type="Gene3D" id="3.30.70.330">
    <property type="match status" value="1"/>
</dbReference>
<dbReference type="NCBIfam" id="NF004360">
    <property type="entry name" value="PRK05738.1-5"/>
    <property type="match status" value="1"/>
</dbReference>
<dbReference type="GO" id="GO:0006412">
    <property type="term" value="P:translation"/>
    <property type="evidence" value="ECO:0007669"/>
    <property type="project" value="UniProtKB-UniRule"/>
</dbReference>
<evidence type="ECO:0000256" key="4">
    <source>
        <dbReference type="ARBA" id="ARBA00022980"/>
    </source>
</evidence>
<gene>
    <name evidence="6" type="primary">rplW</name>
    <name evidence="7" type="ORF">E3202_03240</name>
</gene>
<dbReference type="GO" id="GO:0019843">
    <property type="term" value="F:rRNA binding"/>
    <property type="evidence" value="ECO:0007669"/>
    <property type="project" value="UniProtKB-UniRule"/>
</dbReference>
<dbReference type="PANTHER" id="PTHR11620">
    <property type="entry name" value="60S RIBOSOMAL PROTEIN L23A"/>
    <property type="match status" value="1"/>
</dbReference>
<dbReference type="InterPro" id="IPR013025">
    <property type="entry name" value="Ribosomal_uL23-like"/>
</dbReference>
<sequence>MTIRPVLNARKAANDLSQENLYDVIRKPLITEKATQATEHNQVVFQVAIKATKFEIKNAVEKLFNVKVAGVNTLVQKGKVKRVKGRPGRRSDMKKAYVQLEEGQVIDLTARLG</sequence>
<dbReference type="GO" id="GO:0003735">
    <property type="term" value="F:structural constituent of ribosome"/>
    <property type="evidence" value="ECO:0007669"/>
    <property type="project" value="InterPro"/>
</dbReference>
<dbReference type="HAMAP" id="MF_01369_B">
    <property type="entry name" value="Ribosomal_uL23_B"/>
    <property type="match status" value="1"/>
</dbReference>
<keyword evidence="5 6" id="KW-0687">Ribonucleoprotein</keyword>
<evidence type="ECO:0000256" key="6">
    <source>
        <dbReference type="HAMAP-Rule" id="MF_01369"/>
    </source>
</evidence>
<dbReference type="InterPro" id="IPR012678">
    <property type="entry name" value="Ribosomal_uL23/eL15/eS24_sf"/>
</dbReference>
<dbReference type="GO" id="GO:0005840">
    <property type="term" value="C:ribosome"/>
    <property type="evidence" value="ECO:0007669"/>
    <property type="project" value="UniProtKB-KW"/>
</dbReference>
<evidence type="ECO:0000256" key="1">
    <source>
        <dbReference type="ARBA" id="ARBA00006700"/>
    </source>
</evidence>
<dbReference type="GO" id="GO:1990904">
    <property type="term" value="C:ribonucleoprotein complex"/>
    <property type="evidence" value="ECO:0007669"/>
    <property type="project" value="UniProtKB-KW"/>
</dbReference>